<feature type="transmembrane region" description="Helical" evidence="10">
    <location>
        <begin position="134"/>
        <end position="156"/>
    </location>
</feature>
<comment type="similarity">
    <text evidence="10">Belongs to the PlsY family.</text>
</comment>
<dbReference type="RefSeq" id="WP_195172767.1">
    <property type="nucleotide sequence ID" value="NZ_CP062983.1"/>
</dbReference>
<sequence length="223" mass="24080">MTVTEQNILPILLIIITSYLVGSIPTAYLLAKTRNINIFEVGSGNMGGTNVARALGTQWGVVTALLDMCKGIAAIVLARMVLPDEQWGATTISAIAVIVGHNWSLFATLFYHLAVKGKRLTLRGGKGAATAFGTMLMIAQPQIIVGMLAIGGVLIAITRYVSLGVLAAFALSIVWVYALATQDQLPVEYAPYAIILAMLLILRFRENIQRLARGQERRLGERV</sequence>
<dbReference type="Proteomes" id="UP000594468">
    <property type="component" value="Chromosome"/>
</dbReference>
<dbReference type="GO" id="GO:0008654">
    <property type="term" value="P:phospholipid biosynthetic process"/>
    <property type="evidence" value="ECO:0007669"/>
    <property type="project" value="UniProtKB-UniRule"/>
</dbReference>
<dbReference type="InterPro" id="IPR003811">
    <property type="entry name" value="G3P_acylTferase_PlsY"/>
</dbReference>
<dbReference type="EC" id="2.3.1.275" evidence="10"/>
<keyword evidence="2 10" id="KW-0444">Lipid biosynthesis</keyword>
<dbReference type="AlphaFoldDB" id="A0A7S8IGJ0"/>
<dbReference type="Pfam" id="PF02660">
    <property type="entry name" value="G3P_acyltransf"/>
    <property type="match status" value="1"/>
</dbReference>
<dbReference type="SMART" id="SM01207">
    <property type="entry name" value="G3P_acyltransf"/>
    <property type="match status" value="1"/>
</dbReference>
<gene>
    <name evidence="10" type="primary">plsY</name>
    <name evidence="11" type="ORF">G4Y79_10100</name>
</gene>
<keyword evidence="7 10" id="KW-0472">Membrane</keyword>
<comment type="function">
    <text evidence="10">Catalyzes the transfer of an acyl group from acyl-phosphate (acyl-PO(4)) to glycerol-3-phosphate (G3P) to form lysophosphatidic acid (LPA). This enzyme utilizes acyl-phosphate as fatty acyl donor, but not acyl-CoA or acyl-ACP.</text>
</comment>
<evidence type="ECO:0000256" key="5">
    <source>
        <dbReference type="ARBA" id="ARBA00022989"/>
    </source>
</evidence>
<keyword evidence="11" id="KW-0012">Acyltransferase</keyword>
<evidence type="ECO:0000256" key="4">
    <source>
        <dbReference type="ARBA" id="ARBA00022692"/>
    </source>
</evidence>
<protein>
    <recommendedName>
        <fullName evidence="10">Glycerol-3-phosphate acyltransferase</fullName>
    </recommendedName>
    <alternativeName>
        <fullName evidence="10">Acyl-PO4 G3P acyltransferase</fullName>
    </alternativeName>
    <alternativeName>
        <fullName evidence="10">Acyl-phosphate--glycerol-3-phosphate acyltransferase</fullName>
    </alternativeName>
    <alternativeName>
        <fullName evidence="10">G3P acyltransferase</fullName>
        <shortName evidence="10">GPAT</shortName>
        <ecNumber evidence="10">2.3.1.275</ecNumber>
    </alternativeName>
    <alternativeName>
        <fullName evidence="10">Lysophosphatidic acid synthase</fullName>
        <shortName evidence="10">LPA synthase</shortName>
    </alternativeName>
</protein>
<evidence type="ECO:0000256" key="7">
    <source>
        <dbReference type="ARBA" id="ARBA00023136"/>
    </source>
</evidence>
<evidence type="ECO:0000313" key="12">
    <source>
        <dbReference type="Proteomes" id="UP000594468"/>
    </source>
</evidence>
<dbReference type="GO" id="GO:0005886">
    <property type="term" value="C:plasma membrane"/>
    <property type="evidence" value="ECO:0007669"/>
    <property type="project" value="UniProtKB-SubCell"/>
</dbReference>
<keyword evidence="6 10" id="KW-0443">Lipid metabolism</keyword>
<name>A0A7S8IGJ0_9CHLR</name>
<keyword evidence="4 10" id="KW-0812">Transmembrane</keyword>
<accession>A0A7S8IGJ0</accession>
<feature type="transmembrane region" description="Helical" evidence="10">
    <location>
        <begin position="59"/>
        <end position="82"/>
    </location>
</feature>
<dbReference type="GO" id="GO:0043772">
    <property type="term" value="F:acyl-phosphate glycerol-3-phosphate acyltransferase activity"/>
    <property type="evidence" value="ECO:0007669"/>
    <property type="project" value="UniProtKB-UniRule"/>
</dbReference>
<keyword evidence="8 10" id="KW-0594">Phospholipid biosynthesis</keyword>
<keyword evidence="3 10" id="KW-0808">Transferase</keyword>
<keyword evidence="1 10" id="KW-1003">Cell membrane</keyword>
<keyword evidence="5 10" id="KW-1133">Transmembrane helix</keyword>
<feature type="transmembrane region" description="Helical" evidence="10">
    <location>
        <begin position="163"/>
        <end position="180"/>
    </location>
</feature>
<dbReference type="KEGG" id="pmet:G4Y79_10100"/>
<evidence type="ECO:0000256" key="3">
    <source>
        <dbReference type="ARBA" id="ARBA00022679"/>
    </source>
</evidence>
<dbReference type="PANTHER" id="PTHR30309:SF0">
    <property type="entry name" value="GLYCEROL-3-PHOSPHATE ACYLTRANSFERASE-RELATED"/>
    <property type="match status" value="1"/>
</dbReference>
<comment type="subcellular location">
    <subcellularLocation>
        <location evidence="10">Cell membrane</location>
        <topology evidence="10">Multi-pass membrane protein</topology>
    </subcellularLocation>
</comment>
<feature type="transmembrane region" description="Helical" evidence="10">
    <location>
        <begin position="94"/>
        <end position="114"/>
    </location>
</feature>
<keyword evidence="9 10" id="KW-1208">Phospholipid metabolism</keyword>
<evidence type="ECO:0000256" key="6">
    <source>
        <dbReference type="ARBA" id="ARBA00023098"/>
    </source>
</evidence>
<evidence type="ECO:0000256" key="9">
    <source>
        <dbReference type="ARBA" id="ARBA00023264"/>
    </source>
</evidence>
<dbReference type="HAMAP" id="MF_01043">
    <property type="entry name" value="PlsY"/>
    <property type="match status" value="1"/>
</dbReference>
<dbReference type="EMBL" id="CP062983">
    <property type="protein sequence ID" value="QPC84704.1"/>
    <property type="molecule type" value="Genomic_DNA"/>
</dbReference>
<reference evidence="11 12" key="1">
    <citation type="submission" date="2020-02" db="EMBL/GenBank/DDBJ databases">
        <authorList>
            <person name="Zheng R.K."/>
            <person name="Sun C.M."/>
        </authorList>
    </citation>
    <scope>NUCLEOTIDE SEQUENCE [LARGE SCALE GENOMIC DNA]</scope>
    <source>
        <strain evidence="12">rifampicinis</strain>
    </source>
</reference>
<dbReference type="PANTHER" id="PTHR30309">
    <property type="entry name" value="INNER MEMBRANE PROTEIN YGIH"/>
    <property type="match status" value="1"/>
</dbReference>
<evidence type="ECO:0000256" key="1">
    <source>
        <dbReference type="ARBA" id="ARBA00022475"/>
    </source>
</evidence>
<evidence type="ECO:0000256" key="8">
    <source>
        <dbReference type="ARBA" id="ARBA00023209"/>
    </source>
</evidence>
<evidence type="ECO:0000313" key="11">
    <source>
        <dbReference type="EMBL" id="QPC84704.1"/>
    </source>
</evidence>
<proteinExistence type="inferred from homology"/>
<feature type="transmembrane region" description="Helical" evidence="10">
    <location>
        <begin position="186"/>
        <end position="204"/>
    </location>
</feature>
<evidence type="ECO:0000256" key="2">
    <source>
        <dbReference type="ARBA" id="ARBA00022516"/>
    </source>
</evidence>
<comment type="pathway">
    <text evidence="10">Lipid metabolism; phospholipid metabolism.</text>
</comment>
<organism evidence="11 12">
    <name type="scientific">Phototrophicus methaneseepsis</name>
    <dbReference type="NCBI Taxonomy" id="2710758"/>
    <lineage>
        <taxon>Bacteria</taxon>
        <taxon>Bacillati</taxon>
        <taxon>Chloroflexota</taxon>
        <taxon>Candidatus Thermofontia</taxon>
        <taxon>Phototrophicales</taxon>
        <taxon>Phototrophicaceae</taxon>
        <taxon>Phototrophicus</taxon>
    </lineage>
</organism>
<comment type="subunit">
    <text evidence="10">Probably interacts with PlsX.</text>
</comment>
<keyword evidence="12" id="KW-1185">Reference proteome</keyword>
<evidence type="ECO:0000256" key="10">
    <source>
        <dbReference type="HAMAP-Rule" id="MF_01043"/>
    </source>
</evidence>
<feature type="transmembrane region" description="Helical" evidence="10">
    <location>
        <begin position="7"/>
        <end position="31"/>
    </location>
</feature>
<dbReference type="UniPathway" id="UPA00085"/>
<comment type="catalytic activity">
    <reaction evidence="10">
        <text>an acyl phosphate + sn-glycerol 3-phosphate = a 1-acyl-sn-glycero-3-phosphate + phosphate</text>
        <dbReference type="Rhea" id="RHEA:34075"/>
        <dbReference type="ChEBI" id="CHEBI:43474"/>
        <dbReference type="ChEBI" id="CHEBI:57597"/>
        <dbReference type="ChEBI" id="CHEBI:57970"/>
        <dbReference type="ChEBI" id="CHEBI:59918"/>
        <dbReference type="EC" id="2.3.1.275"/>
    </reaction>
</comment>